<dbReference type="InterPro" id="IPR036388">
    <property type="entry name" value="WH-like_DNA-bd_sf"/>
</dbReference>
<dbReference type="InterPro" id="IPR011993">
    <property type="entry name" value="PH-like_dom_sf"/>
</dbReference>
<dbReference type="InterPro" id="IPR000591">
    <property type="entry name" value="DEP_dom"/>
</dbReference>
<gene>
    <name evidence="15" type="primary">PLEK2</name>
</gene>
<dbReference type="PROSITE" id="PS50186">
    <property type="entry name" value="DEP"/>
    <property type="match status" value="1"/>
</dbReference>
<feature type="domain" description="DEP" evidence="14">
    <location>
        <begin position="200"/>
        <end position="286"/>
    </location>
</feature>
<feature type="compositionally biased region" description="Polar residues" evidence="12">
    <location>
        <begin position="47"/>
        <end position="57"/>
    </location>
</feature>
<keyword evidence="8" id="KW-0206">Cytoskeleton</keyword>
<keyword evidence="4" id="KW-0597">Phosphoprotein</keyword>
<evidence type="ECO:0000256" key="3">
    <source>
        <dbReference type="ARBA" id="ARBA00022490"/>
    </source>
</evidence>
<name>A0A8V0ZBA3_CHICK</name>
<feature type="domain" description="PH" evidence="13">
    <location>
        <begin position="58"/>
        <end position="165"/>
    </location>
</feature>
<protein>
    <recommendedName>
        <fullName evidence="11">Pleckstrin-2</fullName>
    </recommendedName>
</protein>
<dbReference type="GeneTree" id="ENSGT00940000157229"/>
<evidence type="ECO:0000256" key="1">
    <source>
        <dbReference type="ARBA" id="ARBA00004245"/>
    </source>
</evidence>
<evidence type="ECO:0000259" key="13">
    <source>
        <dbReference type="PROSITE" id="PS50003"/>
    </source>
</evidence>
<dbReference type="PROSITE" id="PS50003">
    <property type="entry name" value="PH_DOMAIN"/>
    <property type="match status" value="2"/>
</dbReference>
<dbReference type="FunCoup" id="A0A8V0ZBA3">
    <property type="interactions" value="2"/>
</dbReference>
<dbReference type="FunFam" id="2.30.29.30:FF:000208">
    <property type="entry name" value="Pleckstrin 2"/>
    <property type="match status" value="1"/>
</dbReference>
<dbReference type="Gene3D" id="2.30.29.30">
    <property type="entry name" value="Pleckstrin-homology domain (PH domain)/Phosphotyrosine-binding domain (PTB)"/>
    <property type="match status" value="2"/>
</dbReference>
<dbReference type="GO" id="GO:0005886">
    <property type="term" value="C:plasma membrane"/>
    <property type="evidence" value="ECO:0000318"/>
    <property type="project" value="GO_Central"/>
</dbReference>
<dbReference type="SUPFAM" id="SSF46785">
    <property type="entry name" value="Winged helix' DNA-binding domain"/>
    <property type="match status" value="1"/>
</dbReference>
<dbReference type="GO" id="GO:0031258">
    <property type="term" value="C:lamellipodium membrane"/>
    <property type="evidence" value="ECO:0007669"/>
    <property type="project" value="UniProtKB-SubCell"/>
</dbReference>
<dbReference type="GO" id="GO:0035556">
    <property type="term" value="P:intracellular signal transduction"/>
    <property type="evidence" value="ECO:0007669"/>
    <property type="project" value="InterPro"/>
</dbReference>
<dbReference type="GO" id="GO:0005856">
    <property type="term" value="C:cytoskeleton"/>
    <property type="evidence" value="ECO:0007669"/>
    <property type="project" value="UniProtKB-SubCell"/>
</dbReference>
<evidence type="ECO:0000256" key="11">
    <source>
        <dbReference type="ARBA" id="ARBA00069329"/>
    </source>
</evidence>
<evidence type="ECO:0000256" key="9">
    <source>
        <dbReference type="ARBA" id="ARBA00023273"/>
    </source>
</evidence>
<dbReference type="SUPFAM" id="SSF50729">
    <property type="entry name" value="PH domain-like"/>
    <property type="match status" value="2"/>
</dbReference>
<evidence type="ECO:0000256" key="5">
    <source>
        <dbReference type="ARBA" id="ARBA00022737"/>
    </source>
</evidence>
<dbReference type="AlphaFoldDB" id="A0A8V0ZBA3"/>
<keyword evidence="3" id="KW-0963">Cytoplasm</keyword>
<keyword evidence="7" id="KW-0472">Membrane</keyword>
<dbReference type="InterPro" id="IPR036390">
    <property type="entry name" value="WH_DNA-bd_sf"/>
</dbReference>
<accession>A0A8V0ZBA3</accession>
<comment type="subcellular location">
    <subcellularLocation>
        <location evidence="10">Cell projection</location>
        <location evidence="10">Lamellipodium membrane</location>
        <topology evidence="10">Peripheral membrane protein</topology>
    </subcellularLocation>
    <subcellularLocation>
        <location evidence="1">Cytoplasm</location>
        <location evidence="1">Cytoskeleton</location>
    </subcellularLocation>
</comment>
<evidence type="ECO:0000313" key="15">
    <source>
        <dbReference type="Ensembl" id="ENSGALP00010028469.1"/>
    </source>
</evidence>
<keyword evidence="6" id="KW-0007">Acetylation</keyword>
<dbReference type="Pfam" id="PF00610">
    <property type="entry name" value="DEP"/>
    <property type="match status" value="1"/>
</dbReference>
<dbReference type="OrthoDB" id="185175at2759"/>
<keyword evidence="16" id="KW-1185">Reference proteome</keyword>
<keyword evidence="5" id="KW-0677">Repeat</keyword>
<dbReference type="InterPro" id="IPR037369">
    <property type="entry name" value="PLEK2_DEP"/>
</dbReference>
<evidence type="ECO:0000256" key="12">
    <source>
        <dbReference type="SAM" id="MobiDB-lite"/>
    </source>
</evidence>
<dbReference type="PANTHER" id="PTHR12092:SF2">
    <property type="entry name" value="PLECKSTRIN-2"/>
    <property type="match status" value="1"/>
</dbReference>
<proteinExistence type="predicted"/>
<dbReference type="Pfam" id="PF00169">
    <property type="entry name" value="PH"/>
    <property type="match status" value="2"/>
</dbReference>
<dbReference type="Ensembl" id="ENSGALT00010048284.1">
    <property type="protein sequence ID" value="ENSGALP00010028469.1"/>
    <property type="gene ID" value="ENSGALG00010019998.1"/>
</dbReference>
<dbReference type="SMART" id="SM00233">
    <property type="entry name" value="PH"/>
    <property type="match status" value="2"/>
</dbReference>
<dbReference type="Gene3D" id="1.10.10.10">
    <property type="entry name" value="Winged helix-like DNA-binding domain superfamily/Winged helix DNA-binding domain"/>
    <property type="match status" value="1"/>
</dbReference>
<evidence type="ECO:0000256" key="10">
    <source>
        <dbReference type="ARBA" id="ARBA00060380"/>
    </source>
</evidence>
<dbReference type="GO" id="GO:0030036">
    <property type="term" value="P:actin cytoskeleton organization"/>
    <property type="evidence" value="ECO:0000318"/>
    <property type="project" value="GO_Central"/>
</dbReference>
<dbReference type="CDD" id="cd13302">
    <property type="entry name" value="PH2_Pleckstrin_2"/>
    <property type="match status" value="1"/>
</dbReference>
<evidence type="ECO:0000313" key="16">
    <source>
        <dbReference type="Proteomes" id="UP000000539"/>
    </source>
</evidence>
<organism evidence="15 16">
    <name type="scientific">Gallus gallus</name>
    <name type="common">Chicken</name>
    <dbReference type="NCBI Taxonomy" id="9031"/>
    <lineage>
        <taxon>Eukaryota</taxon>
        <taxon>Metazoa</taxon>
        <taxon>Chordata</taxon>
        <taxon>Craniata</taxon>
        <taxon>Vertebrata</taxon>
        <taxon>Euteleostomi</taxon>
        <taxon>Archelosauria</taxon>
        <taxon>Archosauria</taxon>
        <taxon>Dinosauria</taxon>
        <taxon>Saurischia</taxon>
        <taxon>Theropoda</taxon>
        <taxon>Coelurosauria</taxon>
        <taxon>Aves</taxon>
        <taxon>Neognathae</taxon>
        <taxon>Galloanserae</taxon>
        <taxon>Galliformes</taxon>
        <taxon>Phasianidae</taxon>
        <taxon>Phasianinae</taxon>
        <taxon>Gallus</taxon>
    </lineage>
</organism>
<evidence type="ECO:0000259" key="14">
    <source>
        <dbReference type="PROSITE" id="PS50186"/>
    </source>
</evidence>
<reference evidence="15" key="2">
    <citation type="submission" date="2025-08" db="UniProtKB">
        <authorList>
            <consortium name="Ensembl"/>
        </authorList>
    </citation>
    <scope>IDENTIFICATION</scope>
    <source>
        <strain evidence="15">broiler</strain>
    </source>
</reference>
<dbReference type="FunFam" id="1.10.10.10:FF:000312">
    <property type="entry name" value="Pleckstrin 2"/>
    <property type="match status" value="1"/>
</dbReference>
<evidence type="ECO:0000256" key="6">
    <source>
        <dbReference type="ARBA" id="ARBA00022990"/>
    </source>
</evidence>
<feature type="region of interest" description="Disordered" evidence="12">
    <location>
        <begin position="1"/>
        <end position="60"/>
    </location>
</feature>
<feature type="domain" description="PH" evidence="13">
    <location>
        <begin position="308"/>
        <end position="414"/>
    </location>
</feature>
<dbReference type="SMART" id="SM00049">
    <property type="entry name" value="DEP"/>
    <property type="match status" value="1"/>
</dbReference>
<keyword evidence="9" id="KW-0966">Cell projection</keyword>
<dbReference type="PANTHER" id="PTHR12092">
    <property type="entry name" value="PLECKSTRIN"/>
    <property type="match status" value="1"/>
</dbReference>
<keyword evidence="2" id="KW-1003">Cell membrane</keyword>
<sequence>MSSPQLRACRGTGCQGLGAPQQDEDLLSVGRDGRDHRSPEGGLPRQAGNSSTGSVSAQEAEVGSLSSNMKGCKEKGHIVHNWKVRWFVLLQDKLLYYKLEGGKKESSPKGRILLDGCTITCPCLEYENRPLLIKLKTKTNTDYFLECCSREERDSWALDITGAIHAGHPVQVQELHRMKNSFKLLENISLHHIVDKMRDSSTGIKLTLNVEQGNRYKETFTGSALVDWLISNSFAVSRFEAVTLASMLMEENFTKPVGARSTGATRYSDLSEQFLDDSTALYMFAETSKKMLSSKEELQFNISELSGTIVKQGYLVKQGHKRKNWKVRKFVLRADPAFLHYYDPTKEENRPVGGFSLRGCLVSALEDNGVPAGVKGNVQGNLFKIITKKDIHYYIQASSKAERTQWIEAIKPLT</sequence>
<evidence type="ECO:0000256" key="8">
    <source>
        <dbReference type="ARBA" id="ARBA00023212"/>
    </source>
</evidence>
<evidence type="ECO:0000256" key="4">
    <source>
        <dbReference type="ARBA" id="ARBA00022553"/>
    </source>
</evidence>
<dbReference type="InterPro" id="IPR037370">
    <property type="entry name" value="Pleckstrin"/>
</dbReference>
<dbReference type="FunFam" id="2.30.29.30:FF:000243">
    <property type="entry name" value="Pleckstrin 2"/>
    <property type="match status" value="1"/>
</dbReference>
<evidence type="ECO:0000256" key="7">
    <source>
        <dbReference type="ARBA" id="ARBA00023136"/>
    </source>
</evidence>
<dbReference type="CDD" id="cd04444">
    <property type="entry name" value="DEP_PLEK2"/>
    <property type="match status" value="1"/>
</dbReference>
<dbReference type="InterPro" id="IPR001849">
    <property type="entry name" value="PH_domain"/>
</dbReference>
<dbReference type="Proteomes" id="UP000000539">
    <property type="component" value="Chromosome 5"/>
</dbReference>
<reference evidence="15" key="1">
    <citation type="submission" date="2020-11" db="EMBL/GenBank/DDBJ databases">
        <title>Gallus gallus (Chicken) genome, bGalGal1, GRCg7b, maternal haplotype autosomes + Z &amp; W.</title>
        <authorList>
            <person name="Warren W."/>
            <person name="Formenti G."/>
            <person name="Fedrigo O."/>
            <person name="Haase B."/>
            <person name="Mountcastle J."/>
            <person name="Balacco J."/>
            <person name="Tracey A."/>
            <person name="Schneider V."/>
            <person name="Okimoto R."/>
            <person name="Cheng H."/>
            <person name="Hawken R."/>
            <person name="Howe K."/>
            <person name="Jarvis E.D."/>
        </authorList>
    </citation>
    <scope>NUCLEOTIDE SEQUENCE [LARGE SCALE GENOMIC DNA]</scope>
    <source>
        <strain evidence="15">Broiler</strain>
    </source>
</reference>
<evidence type="ECO:0000256" key="2">
    <source>
        <dbReference type="ARBA" id="ARBA00022475"/>
    </source>
</evidence>
<reference evidence="15" key="3">
    <citation type="submission" date="2025-09" db="UniProtKB">
        <authorList>
            <consortium name="Ensembl"/>
        </authorList>
    </citation>
    <scope>IDENTIFICATION</scope>
    <source>
        <strain evidence="15">broiler</strain>
    </source>
</reference>